<sequence length="105" mass="11381">MSVVRPPPSGNKERASSPDATWTNPPVVGAHVVVRSRPPFSLRRVVARTSGLCSEKRKLQVNVASPIQCSMNGRKCTIVVEPKINQSQPDFTKSRSGYILAVPGN</sequence>
<evidence type="ECO:0000313" key="2">
    <source>
        <dbReference type="EMBL" id="KAF0025786.1"/>
    </source>
</evidence>
<feature type="region of interest" description="Disordered" evidence="1">
    <location>
        <begin position="1"/>
        <end position="25"/>
    </location>
</feature>
<dbReference type="Proteomes" id="UP000438429">
    <property type="component" value="Unassembled WGS sequence"/>
</dbReference>
<dbReference type="AlphaFoldDB" id="A0A6A4RSY8"/>
<evidence type="ECO:0000256" key="1">
    <source>
        <dbReference type="SAM" id="MobiDB-lite"/>
    </source>
</evidence>
<evidence type="ECO:0000313" key="3">
    <source>
        <dbReference type="Proteomes" id="UP000438429"/>
    </source>
</evidence>
<reference evidence="2 3" key="1">
    <citation type="submission" date="2019-06" db="EMBL/GenBank/DDBJ databases">
        <title>Draft genomes of female and male turbot (Scophthalmus maximus).</title>
        <authorList>
            <person name="Xu H."/>
            <person name="Xu X.-W."/>
            <person name="Shao C."/>
            <person name="Chen S."/>
        </authorList>
    </citation>
    <scope>NUCLEOTIDE SEQUENCE [LARGE SCALE GENOMIC DNA]</scope>
    <source>
        <strain evidence="2">Ysfricsl-2016a</strain>
        <tissue evidence="2">Blood</tissue>
    </source>
</reference>
<gene>
    <name evidence="2" type="ORF">F2P81_022667</name>
</gene>
<organism evidence="2 3">
    <name type="scientific">Scophthalmus maximus</name>
    <name type="common">Turbot</name>
    <name type="synonym">Psetta maxima</name>
    <dbReference type="NCBI Taxonomy" id="52904"/>
    <lineage>
        <taxon>Eukaryota</taxon>
        <taxon>Metazoa</taxon>
        <taxon>Chordata</taxon>
        <taxon>Craniata</taxon>
        <taxon>Vertebrata</taxon>
        <taxon>Euteleostomi</taxon>
        <taxon>Actinopterygii</taxon>
        <taxon>Neopterygii</taxon>
        <taxon>Teleostei</taxon>
        <taxon>Neoteleostei</taxon>
        <taxon>Acanthomorphata</taxon>
        <taxon>Carangaria</taxon>
        <taxon>Pleuronectiformes</taxon>
        <taxon>Pleuronectoidei</taxon>
        <taxon>Scophthalmidae</taxon>
        <taxon>Scophthalmus</taxon>
    </lineage>
</organism>
<comment type="caution">
    <text evidence="2">The sequence shown here is derived from an EMBL/GenBank/DDBJ whole genome shotgun (WGS) entry which is preliminary data.</text>
</comment>
<name>A0A6A4RSY8_SCOMX</name>
<dbReference type="EMBL" id="VEVO01000020">
    <property type="protein sequence ID" value="KAF0025786.1"/>
    <property type="molecule type" value="Genomic_DNA"/>
</dbReference>
<protein>
    <submittedName>
        <fullName evidence="2">Uncharacterized protein</fullName>
    </submittedName>
</protein>
<proteinExistence type="predicted"/>
<accession>A0A6A4RSY8</accession>